<feature type="transmembrane region" description="Helical" evidence="7">
    <location>
        <begin position="238"/>
        <end position="263"/>
    </location>
</feature>
<keyword evidence="5 7" id="KW-1133">Transmembrane helix</keyword>
<dbReference type="Gene3D" id="1.10.3720.10">
    <property type="entry name" value="MetI-like"/>
    <property type="match status" value="1"/>
</dbReference>
<name>A0ABS7DAC1_9BACL</name>
<feature type="transmembrane region" description="Helical" evidence="7">
    <location>
        <begin position="109"/>
        <end position="134"/>
    </location>
</feature>
<accession>A0ABS7DAC1</accession>
<keyword evidence="6 7" id="KW-0472">Membrane</keyword>
<feature type="transmembrane region" description="Helical" evidence="7">
    <location>
        <begin position="78"/>
        <end position="97"/>
    </location>
</feature>
<protein>
    <submittedName>
        <fullName evidence="9">Sugar ABC transporter permease</fullName>
    </submittedName>
</protein>
<dbReference type="EMBL" id="JAHZIJ010000016">
    <property type="protein sequence ID" value="MBW7476805.1"/>
    <property type="molecule type" value="Genomic_DNA"/>
</dbReference>
<evidence type="ECO:0000256" key="3">
    <source>
        <dbReference type="ARBA" id="ARBA00022475"/>
    </source>
</evidence>
<dbReference type="PANTHER" id="PTHR32243:SF34">
    <property type="entry name" value="GALACTOOLIGOSACCHARIDES TRANSPORT SYSTEM PERMEASE PROTEIN GANQ"/>
    <property type="match status" value="1"/>
</dbReference>
<dbReference type="CDD" id="cd06261">
    <property type="entry name" value="TM_PBP2"/>
    <property type="match status" value="1"/>
</dbReference>
<feature type="transmembrane region" description="Helical" evidence="7">
    <location>
        <begin position="12"/>
        <end position="35"/>
    </location>
</feature>
<comment type="similarity">
    <text evidence="7">Belongs to the binding-protein-dependent transport system permease family.</text>
</comment>
<evidence type="ECO:0000256" key="6">
    <source>
        <dbReference type="ARBA" id="ARBA00023136"/>
    </source>
</evidence>
<keyword evidence="2 7" id="KW-0813">Transport</keyword>
<dbReference type="SUPFAM" id="SSF161098">
    <property type="entry name" value="MetI-like"/>
    <property type="match status" value="1"/>
</dbReference>
<evidence type="ECO:0000313" key="9">
    <source>
        <dbReference type="EMBL" id="MBW7476805.1"/>
    </source>
</evidence>
<evidence type="ECO:0000259" key="8">
    <source>
        <dbReference type="PROSITE" id="PS50928"/>
    </source>
</evidence>
<organism evidence="9 10">
    <name type="scientific">Paenibacillus oenotherae</name>
    <dbReference type="NCBI Taxonomy" id="1435645"/>
    <lineage>
        <taxon>Bacteria</taxon>
        <taxon>Bacillati</taxon>
        <taxon>Bacillota</taxon>
        <taxon>Bacilli</taxon>
        <taxon>Bacillales</taxon>
        <taxon>Paenibacillaceae</taxon>
        <taxon>Paenibacillus</taxon>
    </lineage>
</organism>
<dbReference type="RefSeq" id="WP_219874050.1">
    <property type="nucleotide sequence ID" value="NZ_JAHZIJ010000016.1"/>
</dbReference>
<dbReference type="PANTHER" id="PTHR32243">
    <property type="entry name" value="MALTOSE TRANSPORT SYSTEM PERMEASE-RELATED"/>
    <property type="match status" value="1"/>
</dbReference>
<sequence>MRSKRVRNITKLTLGYLGLIIIAIGCIYPALWVIMSSFRPGTALYSNSLIPSAFTLEHYRELFEKYPYGQWFLNTVKISVFTMIFTTIIVTLTGYVFSKFRFYGRRQLMLGLLVIGMFPGFMSMIAIYILLLQLKLLDTHLALIIVYSSGASMGFLYVKSFFDTIPNSLLEAAKIDGASHWIVFSRIMLPLSKPMLVFVALTSFSGGFVDFIFANMVLSDSSKLTLAVGLFKMVKIKFATEFTVFAAGCVLVAIPITALFIFLQRYLIVGLTAGAEKG</sequence>
<keyword evidence="3" id="KW-1003">Cell membrane</keyword>
<comment type="subcellular location">
    <subcellularLocation>
        <location evidence="1 7">Cell membrane</location>
        <topology evidence="1 7">Multi-pass membrane protein</topology>
    </subcellularLocation>
</comment>
<proteinExistence type="inferred from homology"/>
<dbReference type="Pfam" id="PF00528">
    <property type="entry name" value="BPD_transp_1"/>
    <property type="match status" value="1"/>
</dbReference>
<dbReference type="PROSITE" id="PS51257">
    <property type="entry name" value="PROKAR_LIPOPROTEIN"/>
    <property type="match status" value="1"/>
</dbReference>
<reference evidence="9 10" key="1">
    <citation type="submission" date="2021-07" db="EMBL/GenBank/DDBJ databases">
        <title>Paenibacillus radiodurans sp. nov., isolated from the southeastern edge of Tengger Desert.</title>
        <authorList>
            <person name="Zhang G."/>
        </authorList>
    </citation>
    <scope>NUCLEOTIDE SEQUENCE [LARGE SCALE GENOMIC DNA]</scope>
    <source>
        <strain evidence="9 10">DT7-4</strain>
    </source>
</reference>
<keyword evidence="10" id="KW-1185">Reference proteome</keyword>
<feature type="domain" description="ABC transmembrane type-1" evidence="8">
    <location>
        <begin position="72"/>
        <end position="263"/>
    </location>
</feature>
<feature type="transmembrane region" description="Helical" evidence="7">
    <location>
        <begin position="195"/>
        <end position="218"/>
    </location>
</feature>
<evidence type="ECO:0000256" key="4">
    <source>
        <dbReference type="ARBA" id="ARBA00022692"/>
    </source>
</evidence>
<evidence type="ECO:0000256" key="7">
    <source>
        <dbReference type="RuleBase" id="RU363032"/>
    </source>
</evidence>
<dbReference type="Proteomes" id="UP000812277">
    <property type="component" value="Unassembled WGS sequence"/>
</dbReference>
<dbReference type="InterPro" id="IPR035906">
    <property type="entry name" value="MetI-like_sf"/>
</dbReference>
<comment type="caution">
    <text evidence="9">The sequence shown here is derived from an EMBL/GenBank/DDBJ whole genome shotgun (WGS) entry which is preliminary data.</text>
</comment>
<gene>
    <name evidence="9" type="ORF">K0T92_18990</name>
</gene>
<dbReference type="PROSITE" id="PS50928">
    <property type="entry name" value="ABC_TM1"/>
    <property type="match status" value="1"/>
</dbReference>
<evidence type="ECO:0000313" key="10">
    <source>
        <dbReference type="Proteomes" id="UP000812277"/>
    </source>
</evidence>
<evidence type="ECO:0000256" key="5">
    <source>
        <dbReference type="ARBA" id="ARBA00022989"/>
    </source>
</evidence>
<evidence type="ECO:0000256" key="1">
    <source>
        <dbReference type="ARBA" id="ARBA00004651"/>
    </source>
</evidence>
<dbReference type="InterPro" id="IPR000515">
    <property type="entry name" value="MetI-like"/>
</dbReference>
<evidence type="ECO:0000256" key="2">
    <source>
        <dbReference type="ARBA" id="ARBA00022448"/>
    </source>
</evidence>
<dbReference type="InterPro" id="IPR050901">
    <property type="entry name" value="BP-dep_ABC_trans_perm"/>
</dbReference>
<feature type="transmembrane region" description="Helical" evidence="7">
    <location>
        <begin position="140"/>
        <end position="158"/>
    </location>
</feature>
<keyword evidence="4 7" id="KW-0812">Transmembrane</keyword>